<keyword evidence="3" id="KW-0479">Metal-binding</keyword>
<dbReference type="EMBL" id="JACOIJ010000009">
    <property type="protein sequence ID" value="MBD1429229.1"/>
    <property type="molecule type" value="Genomic_DNA"/>
</dbReference>
<dbReference type="PANTHER" id="PTHR36531">
    <property type="entry name" value="CRISPR-ASSOCIATED EXONUCLEASE CAS4"/>
    <property type="match status" value="1"/>
</dbReference>
<organism evidence="8 9">
    <name type="scientific">Sphingobacterium litopenaei</name>
    <dbReference type="NCBI Taxonomy" id="2763500"/>
    <lineage>
        <taxon>Bacteria</taxon>
        <taxon>Pseudomonadati</taxon>
        <taxon>Bacteroidota</taxon>
        <taxon>Sphingobacteriia</taxon>
        <taxon>Sphingobacteriales</taxon>
        <taxon>Sphingobacteriaceae</taxon>
        <taxon>Sphingobacterium</taxon>
    </lineage>
</organism>
<dbReference type="RefSeq" id="WP_190301824.1">
    <property type="nucleotide sequence ID" value="NZ_JACOIJ010000009.1"/>
</dbReference>
<sequence>MMNKIGEINFKAIKRISPSQFYSMKNCAYKSLLAEAFDKRPLLPLSPNAYFGTVLHKMFELIAKGIVKSENDFNFEFDNQIKALEEDLKQKGFGFFVPLKVKLKNFGLKKIQLKKHLKSESEKLTTLGNIKLHSEKWFESYDKLIGGKIDLVIENGNEIELIDFKTGAITQDCLDDEGESYSEIKNEYKEQIKLYAYLYFENTKKFPTALSLVDLAKQKFPVEFSVNECKSLFDEAKTLLKSTNDSINTKSFSANPKQENCKYCLYRPACSFFHKKLETDFSYNDVIGEVNNVKKFQNGNLNVFLQNGNKNLIIKNFSTKDFEKLNNYRNRQIRIYNIKKEPTDFVYTVTDTTVIYE</sequence>
<evidence type="ECO:0000313" key="9">
    <source>
        <dbReference type="Proteomes" id="UP000651271"/>
    </source>
</evidence>
<dbReference type="InterPro" id="IPR011335">
    <property type="entry name" value="Restrct_endonuc-II-like"/>
</dbReference>
<feature type="domain" description="PD-(D/E)XK endonuclease-like" evidence="7">
    <location>
        <begin position="15"/>
        <end position="270"/>
    </location>
</feature>
<comment type="cofactor">
    <cofactor evidence="1">
        <name>[4Fe-4S] cluster</name>
        <dbReference type="ChEBI" id="CHEBI:49883"/>
    </cofactor>
</comment>
<evidence type="ECO:0000259" key="7">
    <source>
        <dbReference type="Pfam" id="PF12705"/>
    </source>
</evidence>
<dbReference type="PANTHER" id="PTHR36531:SF6">
    <property type="entry name" value="DNA REPLICATION ATP-DEPENDENT HELICASE_NUCLEASE DNA2"/>
    <property type="match status" value="1"/>
</dbReference>
<accession>A0ABR7YD63</accession>
<evidence type="ECO:0000256" key="2">
    <source>
        <dbReference type="ARBA" id="ARBA00022722"/>
    </source>
</evidence>
<dbReference type="SUPFAM" id="SSF52980">
    <property type="entry name" value="Restriction endonuclease-like"/>
    <property type="match status" value="1"/>
</dbReference>
<comment type="caution">
    <text evidence="8">The sequence shown here is derived from an EMBL/GenBank/DDBJ whole genome shotgun (WGS) entry which is preliminary data.</text>
</comment>
<evidence type="ECO:0000313" key="8">
    <source>
        <dbReference type="EMBL" id="MBD1429229.1"/>
    </source>
</evidence>
<keyword evidence="6" id="KW-0411">Iron-sulfur</keyword>
<name>A0ABR7YD63_9SPHI</name>
<evidence type="ECO:0000256" key="4">
    <source>
        <dbReference type="ARBA" id="ARBA00022801"/>
    </source>
</evidence>
<dbReference type="Gene3D" id="3.90.320.10">
    <property type="match status" value="1"/>
</dbReference>
<keyword evidence="4" id="KW-0378">Hydrolase</keyword>
<dbReference type="InterPro" id="IPR051827">
    <property type="entry name" value="Cas4_exonuclease"/>
</dbReference>
<keyword evidence="2" id="KW-0540">Nuclease</keyword>
<keyword evidence="9" id="KW-1185">Reference proteome</keyword>
<evidence type="ECO:0000256" key="5">
    <source>
        <dbReference type="ARBA" id="ARBA00023004"/>
    </source>
</evidence>
<gene>
    <name evidence="8" type="ORF">H8B04_06560</name>
</gene>
<evidence type="ECO:0000256" key="6">
    <source>
        <dbReference type="ARBA" id="ARBA00023014"/>
    </source>
</evidence>
<dbReference type="InterPro" id="IPR038726">
    <property type="entry name" value="PDDEXK_AddAB-type"/>
</dbReference>
<keyword evidence="5" id="KW-0408">Iron</keyword>
<evidence type="ECO:0000256" key="1">
    <source>
        <dbReference type="ARBA" id="ARBA00001966"/>
    </source>
</evidence>
<reference evidence="8 9" key="1">
    <citation type="submission" date="2020-08" db="EMBL/GenBank/DDBJ databases">
        <title>Sphingobacterium sp. DN04309 isolated from aquaculture water.</title>
        <authorList>
            <person name="Zhang M."/>
        </authorList>
    </citation>
    <scope>NUCLEOTIDE SEQUENCE [LARGE SCALE GENOMIC DNA]</scope>
    <source>
        <strain evidence="8 9">DN04309</strain>
    </source>
</reference>
<dbReference type="Pfam" id="PF12705">
    <property type="entry name" value="PDDEXK_1"/>
    <property type="match status" value="1"/>
</dbReference>
<proteinExistence type="predicted"/>
<evidence type="ECO:0000256" key="3">
    <source>
        <dbReference type="ARBA" id="ARBA00022723"/>
    </source>
</evidence>
<dbReference type="InterPro" id="IPR011604">
    <property type="entry name" value="PDDEXK-like_dom_sf"/>
</dbReference>
<dbReference type="Proteomes" id="UP000651271">
    <property type="component" value="Unassembled WGS sequence"/>
</dbReference>
<protein>
    <submittedName>
        <fullName evidence="8">PD-(D/E)XK nuclease family protein</fullName>
    </submittedName>
</protein>